<evidence type="ECO:0000256" key="1">
    <source>
        <dbReference type="SAM" id="Coils"/>
    </source>
</evidence>
<protein>
    <submittedName>
        <fullName evidence="3">Uncharacterized protein</fullName>
    </submittedName>
</protein>
<keyword evidence="4" id="KW-1185">Reference proteome</keyword>
<keyword evidence="1" id="KW-0175">Coiled coil</keyword>
<feature type="compositionally biased region" description="Polar residues" evidence="2">
    <location>
        <begin position="1"/>
        <end position="22"/>
    </location>
</feature>
<dbReference type="AlphaFoldDB" id="A0A9W7GB71"/>
<name>A0A9W7GB71_9STRA</name>
<sequence>MPSPETADSQSEALTASLTGEATLQKKRKRMEQDRVSKKWNEQFVPPTIRGCNCGLNSSCETVFNNIPYLNALCEDIKEKHKTKDGLTALVRRKNAWKALIILPGETPERLLYRSVMKKYQKDDGMDEDNLYCMRCAVEGHNFGKGCPHYEDAIEEEAIKPRTKGRIYHLPTSILHGVHQNPVVCEQTFRSTLGIKSKSTLTNLAKEIKEETTLGGGNSTGPGSGGHNRLSQELRDLVVKSVEELGFASSHYQSTEANNEKQFIIDGSYSIVDCYLRYFFKHEPESLDSMGGAGTTTMYIPGYTKDNELKPHGFVPPKVNYQAFCRVLNEYNFSFEKPRSDCCGKCDRLYLEIRQRSADARNARERPAERVGTRIRRHGSRNEGYDDVPPEVFRDEIEGRLEELREELKQHQDTAHATYQLRKRLIAESKQSEGKATVLQIDAAANPRCPYTRVGPSFYKRIYGLYCYIICDSLTGKNYYYMWDETISNKGADAIGSIIRYHIMTTMKARNSGTEKVRKVSIFSDGTAGQVWNYVNFKAFHEYVDPKSPWYSFDHIDVLRGPVGHTYMMCDTVGGLVQQAANRLLRQPGQHIYGAWEVDEDQSAAPLNFDYNSWEGLARKVDPEKLSVIRLGSKDFINIAKELEHRKSYAVTVKGKKDPAAGFADENWGISKTHHWKYFNGKYEGDENGFVGYVETTDCILDDQLVDQNNPKGVLVKLCPETWTSQKRSLTYVKDVILELLDTGSPVGYEKLKDLWDIFKYFPKEARDRTKYLIDTTRFKDAEDLYTQYPEQRPKPRKERPGVSGA</sequence>
<comment type="caution">
    <text evidence="3">The sequence shown here is derived from an EMBL/GenBank/DDBJ whole genome shotgun (WGS) entry which is preliminary data.</text>
</comment>
<proteinExistence type="predicted"/>
<evidence type="ECO:0000313" key="3">
    <source>
        <dbReference type="EMBL" id="GMI39972.1"/>
    </source>
</evidence>
<feature type="region of interest" description="Disordered" evidence="2">
    <location>
        <begin position="785"/>
        <end position="806"/>
    </location>
</feature>
<dbReference type="Proteomes" id="UP001165065">
    <property type="component" value="Unassembled WGS sequence"/>
</dbReference>
<gene>
    <name evidence="3" type="ORF">TrCOL_g4894</name>
</gene>
<dbReference type="OrthoDB" id="6747067at2759"/>
<accession>A0A9W7GB71</accession>
<reference evidence="4" key="1">
    <citation type="journal article" date="2023" name="Commun. Biol.">
        <title>Genome analysis of Parmales, the sister group of diatoms, reveals the evolutionary specialization of diatoms from phago-mixotrophs to photoautotrophs.</title>
        <authorList>
            <person name="Ban H."/>
            <person name="Sato S."/>
            <person name="Yoshikawa S."/>
            <person name="Yamada K."/>
            <person name="Nakamura Y."/>
            <person name="Ichinomiya M."/>
            <person name="Sato N."/>
            <person name="Blanc-Mathieu R."/>
            <person name="Endo H."/>
            <person name="Kuwata A."/>
            <person name="Ogata H."/>
        </authorList>
    </citation>
    <scope>NUCLEOTIDE SEQUENCE [LARGE SCALE GENOMIC DNA]</scope>
</reference>
<evidence type="ECO:0000313" key="4">
    <source>
        <dbReference type="Proteomes" id="UP001165065"/>
    </source>
</evidence>
<evidence type="ECO:0000256" key="2">
    <source>
        <dbReference type="SAM" id="MobiDB-lite"/>
    </source>
</evidence>
<organism evidence="3 4">
    <name type="scientific">Triparma columacea</name>
    <dbReference type="NCBI Taxonomy" id="722753"/>
    <lineage>
        <taxon>Eukaryota</taxon>
        <taxon>Sar</taxon>
        <taxon>Stramenopiles</taxon>
        <taxon>Ochrophyta</taxon>
        <taxon>Bolidophyceae</taxon>
        <taxon>Parmales</taxon>
        <taxon>Triparmaceae</taxon>
        <taxon>Triparma</taxon>
    </lineage>
</organism>
<feature type="coiled-coil region" evidence="1">
    <location>
        <begin position="394"/>
        <end position="421"/>
    </location>
</feature>
<feature type="region of interest" description="Disordered" evidence="2">
    <location>
        <begin position="1"/>
        <end position="39"/>
    </location>
</feature>
<dbReference type="EMBL" id="BRYA01000115">
    <property type="protein sequence ID" value="GMI39972.1"/>
    <property type="molecule type" value="Genomic_DNA"/>
</dbReference>